<evidence type="ECO:0000313" key="1">
    <source>
        <dbReference type="EnsemblMetazoa" id="ACHR014210-PE"/>
    </source>
</evidence>
<dbReference type="EnsemblMetazoa" id="ACHR014210-RE">
    <property type="protein sequence ID" value="ACHR014210-PE"/>
    <property type="gene ID" value="ACHR014210"/>
</dbReference>
<protein>
    <submittedName>
        <fullName evidence="1">Uncharacterized protein</fullName>
    </submittedName>
</protein>
<proteinExistence type="predicted"/>
<accession>A0A182KIC4</accession>
<evidence type="ECO:0000313" key="2">
    <source>
        <dbReference type="Proteomes" id="UP000075881"/>
    </source>
</evidence>
<sequence length="38" mass="4466">MPARVCFWTGMIFSTSSFSRRFRKKSMISNSLIGSEYR</sequence>
<keyword evidence="2" id="KW-1185">Reference proteome</keyword>
<organism evidence="1 2">
    <name type="scientific">Anopheles christyi</name>
    <dbReference type="NCBI Taxonomy" id="43041"/>
    <lineage>
        <taxon>Eukaryota</taxon>
        <taxon>Metazoa</taxon>
        <taxon>Ecdysozoa</taxon>
        <taxon>Arthropoda</taxon>
        <taxon>Hexapoda</taxon>
        <taxon>Insecta</taxon>
        <taxon>Pterygota</taxon>
        <taxon>Neoptera</taxon>
        <taxon>Endopterygota</taxon>
        <taxon>Diptera</taxon>
        <taxon>Nematocera</taxon>
        <taxon>Culicoidea</taxon>
        <taxon>Culicidae</taxon>
        <taxon>Anophelinae</taxon>
        <taxon>Anopheles</taxon>
    </lineage>
</organism>
<dbReference type="VEuPathDB" id="VectorBase:ACHR014210"/>
<reference evidence="1" key="2">
    <citation type="submission" date="2020-05" db="UniProtKB">
        <authorList>
            <consortium name="EnsemblMetazoa"/>
        </authorList>
    </citation>
    <scope>IDENTIFICATION</scope>
    <source>
        <strain evidence="1">ACHKN1017</strain>
    </source>
</reference>
<dbReference type="AlphaFoldDB" id="A0A182KIC4"/>
<dbReference type="Proteomes" id="UP000075881">
    <property type="component" value="Unassembled WGS sequence"/>
</dbReference>
<name>A0A182KIC4_9DIPT</name>
<reference evidence="2" key="1">
    <citation type="submission" date="2013-03" db="EMBL/GenBank/DDBJ databases">
        <title>The Genome Sequence of Anopheles christyi ACHKN1017.</title>
        <authorList>
            <consortium name="The Broad Institute Genomics Platform"/>
            <person name="Neafsey D.E."/>
            <person name="Besansky N."/>
            <person name="Walker B."/>
            <person name="Young S.K."/>
            <person name="Zeng Q."/>
            <person name="Gargeya S."/>
            <person name="Fitzgerald M."/>
            <person name="Haas B."/>
            <person name="Abouelleil A."/>
            <person name="Allen A.W."/>
            <person name="Alvarado L."/>
            <person name="Arachchi H.M."/>
            <person name="Berlin A.M."/>
            <person name="Chapman S.B."/>
            <person name="Gainer-Dewar J."/>
            <person name="Goldberg J."/>
            <person name="Griggs A."/>
            <person name="Gujja S."/>
            <person name="Hansen M."/>
            <person name="Howarth C."/>
            <person name="Imamovic A."/>
            <person name="Ireland A."/>
            <person name="Larimer J."/>
            <person name="McCowan C."/>
            <person name="Murphy C."/>
            <person name="Pearson M."/>
            <person name="Poon T.W."/>
            <person name="Priest M."/>
            <person name="Roberts A."/>
            <person name="Saif S."/>
            <person name="Shea T."/>
            <person name="Sisk P."/>
            <person name="Sykes S."/>
            <person name="Wortman J."/>
            <person name="Nusbaum C."/>
            <person name="Birren B."/>
        </authorList>
    </citation>
    <scope>NUCLEOTIDE SEQUENCE [LARGE SCALE GENOMIC DNA]</scope>
    <source>
        <strain evidence="2">ACHKN1017</strain>
    </source>
</reference>